<dbReference type="InterPro" id="IPR036196">
    <property type="entry name" value="Ptyr_pPase_sf"/>
</dbReference>
<evidence type="ECO:0000313" key="7">
    <source>
        <dbReference type="Proteomes" id="UP000304148"/>
    </source>
</evidence>
<dbReference type="PANTHER" id="PTHR11717">
    <property type="entry name" value="LOW MOLECULAR WEIGHT PROTEIN TYROSINE PHOSPHATASE"/>
    <property type="match status" value="1"/>
</dbReference>
<dbReference type="InterPro" id="IPR023485">
    <property type="entry name" value="Ptyr_pPase"/>
</dbReference>
<sequence length="211" mass="23632">MKMRDPIDRFHGMKGGGHMIRILFVCTGNTCRSPIAEAMLKHMAEERGLEIHVQSAGVAAWDGTPMSQHASTVLEEQNIANHRDFRSAALNEERVHWADLILTLTTSHKRHVLQQFPGATSKTFALKEYVSNPDSEQEQYQQLQSLAADLQLKLAMGQAPTEDELVQLAELQRLMPNQDVADPYGGSLEQYRMTAAEIQAALTRLLDKLQP</sequence>
<evidence type="ECO:0000259" key="5">
    <source>
        <dbReference type="SMART" id="SM00226"/>
    </source>
</evidence>
<evidence type="ECO:0000256" key="4">
    <source>
        <dbReference type="PIRSR" id="PIRSR617867-1"/>
    </source>
</evidence>
<feature type="domain" description="Phosphotyrosine protein phosphatase I" evidence="5">
    <location>
        <begin position="20"/>
        <end position="208"/>
    </location>
</feature>
<dbReference type="SMART" id="SM00226">
    <property type="entry name" value="LMWPc"/>
    <property type="match status" value="1"/>
</dbReference>
<protein>
    <submittedName>
        <fullName evidence="6">Protein-tyrosine phosphatase</fullName>
    </submittedName>
</protein>
<dbReference type="PANTHER" id="PTHR11717:SF31">
    <property type="entry name" value="LOW MOLECULAR WEIGHT PROTEIN-TYROSINE-PHOSPHATASE ETP-RELATED"/>
    <property type="match status" value="1"/>
</dbReference>
<feature type="active site" description="Nucleophile" evidence="4">
    <location>
        <position position="26"/>
    </location>
</feature>
<evidence type="ECO:0000313" key="6">
    <source>
        <dbReference type="EMBL" id="SYX86570.1"/>
    </source>
</evidence>
<accession>A0A383RHY7</accession>
<dbReference type="GO" id="GO:0004725">
    <property type="term" value="F:protein tyrosine phosphatase activity"/>
    <property type="evidence" value="ECO:0007669"/>
    <property type="project" value="InterPro"/>
</dbReference>
<dbReference type="InterPro" id="IPR017867">
    <property type="entry name" value="Tyr_phospatase_low_mol_wt"/>
</dbReference>
<feature type="active site" evidence="4">
    <location>
        <position position="32"/>
    </location>
</feature>
<keyword evidence="2" id="KW-0378">Hydrolase</keyword>
<dbReference type="CDD" id="cd16344">
    <property type="entry name" value="LMWPAP"/>
    <property type="match status" value="1"/>
</dbReference>
<name>A0A383RHY7_PAEAL</name>
<evidence type="ECO:0000256" key="3">
    <source>
        <dbReference type="ARBA" id="ARBA00022912"/>
    </source>
</evidence>
<dbReference type="Proteomes" id="UP000304148">
    <property type="component" value="Chromosome"/>
</dbReference>
<comment type="similarity">
    <text evidence="1">Belongs to the low molecular weight phosphotyrosine protein phosphatase family.</text>
</comment>
<evidence type="ECO:0000256" key="1">
    <source>
        <dbReference type="ARBA" id="ARBA00011063"/>
    </source>
</evidence>
<dbReference type="Pfam" id="PF01451">
    <property type="entry name" value="LMWPc"/>
    <property type="match status" value="1"/>
</dbReference>
<dbReference type="SUPFAM" id="SSF52788">
    <property type="entry name" value="Phosphotyrosine protein phosphatases I"/>
    <property type="match status" value="1"/>
</dbReference>
<keyword evidence="3" id="KW-0904">Protein phosphatase</keyword>
<evidence type="ECO:0000256" key="2">
    <source>
        <dbReference type="ARBA" id="ARBA00022801"/>
    </source>
</evidence>
<dbReference type="Gene3D" id="3.40.50.2300">
    <property type="match status" value="1"/>
</dbReference>
<gene>
    <name evidence="6" type="ORF">PBLR_14996</name>
</gene>
<proteinExistence type="inferred from homology"/>
<dbReference type="InterPro" id="IPR050438">
    <property type="entry name" value="LMW_PTPase"/>
</dbReference>
<dbReference type="PRINTS" id="PR00719">
    <property type="entry name" value="LMWPTPASE"/>
</dbReference>
<organism evidence="6 7">
    <name type="scientific">Paenibacillus alvei</name>
    <name type="common">Bacillus alvei</name>
    <dbReference type="NCBI Taxonomy" id="44250"/>
    <lineage>
        <taxon>Bacteria</taxon>
        <taxon>Bacillati</taxon>
        <taxon>Bacillota</taxon>
        <taxon>Bacilli</taxon>
        <taxon>Bacillales</taxon>
        <taxon>Paenibacillaceae</taxon>
        <taxon>Paenibacillus</taxon>
    </lineage>
</organism>
<reference evidence="7" key="1">
    <citation type="submission" date="2018-08" db="EMBL/GenBank/DDBJ databases">
        <authorList>
            <person name="Chevrot R."/>
        </authorList>
    </citation>
    <scope>NUCLEOTIDE SEQUENCE [LARGE SCALE GENOMIC DNA]</scope>
</reference>
<dbReference type="EMBL" id="LS992241">
    <property type="protein sequence ID" value="SYX86570.1"/>
    <property type="molecule type" value="Genomic_DNA"/>
</dbReference>
<dbReference type="AlphaFoldDB" id="A0A383RHY7"/>